<dbReference type="CDD" id="cd08168">
    <property type="entry name" value="Cytochrom_C3"/>
    <property type="match status" value="1"/>
</dbReference>
<feature type="domain" description="Class III cytochrome C" evidence="7">
    <location>
        <begin position="355"/>
        <end position="429"/>
    </location>
</feature>
<evidence type="ECO:0000256" key="3">
    <source>
        <dbReference type="ARBA" id="ARBA00022723"/>
    </source>
</evidence>
<dbReference type="PANTHER" id="PTHR35038:SF8">
    <property type="entry name" value="C-TYPE POLYHEME CYTOCHROME OMCC"/>
    <property type="match status" value="1"/>
</dbReference>
<accession>A0A7W8E1P0</accession>
<dbReference type="GO" id="GO:0020037">
    <property type="term" value="F:heme binding"/>
    <property type="evidence" value="ECO:0007669"/>
    <property type="project" value="InterPro"/>
</dbReference>
<keyword evidence="4" id="KW-0732">Signal</keyword>
<evidence type="ECO:0000256" key="2">
    <source>
        <dbReference type="ARBA" id="ARBA00022617"/>
    </source>
</evidence>
<evidence type="ECO:0000256" key="4">
    <source>
        <dbReference type="ARBA" id="ARBA00022729"/>
    </source>
</evidence>
<keyword evidence="2" id="KW-0349">Heme</keyword>
<keyword evidence="3" id="KW-0479">Metal-binding</keyword>
<name>A0A7W8E1P0_9BACT</name>
<dbReference type="InterPro" id="IPR036280">
    <property type="entry name" value="Multihaem_cyt_sf"/>
</dbReference>
<evidence type="ECO:0000256" key="1">
    <source>
        <dbReference type="ARBA" id="ARBA00022448"/>
    </source>
</evidence>
<dbReference type="AlphaFoldDB" id="A0A7W8E1P0"/>
<evidence type="ECO:0000313" key="8">
    <source>
        <dbReference type="EMBL" id="MBB5055354.1"/>
    </source>
</evidence>
<reference evidence="8 9" key="1">
    <citation type="submission" date="2020-08" db="EMBL/GenBank/DDBJ databases">
        <title>Genomic Encyclopedia of Type Strains, Phase IV (KMG-V): Genome sequencing to study the core and pangenomes of soil and plant-associated prokaryotes.</title>
        <authorList>
            <person name="Whitman W."/>
        </authorList>
    </citation>
    <scope>NUCLEOTIDE SEQUENCE [LARGE SCALE GENOMIC DNA]</scope>
    <source>
        <strain evidence="8 9">M8UP14</strain>
    </source>
</reference>
<evidence type="ECO:0000256" key="6">
    <source>
        <dbReference type="ARBA" id="ARBA00023004"/>
    </source>
</evidence>
<dbReference type="GO" id="GO:0009055">
    <property type="term" value="F:electron transfer activity"/>
    <property type="evidence" value="ECO:0007669"/>
    <property type="project" value="InterPro"/>
</dbReference>
<evidence type="ECO:0000259" key="7">
    <source>
        <dbReference type="Pfam" id="PF02085"/>
    </source>
</evidence>
<dbReference type="Pfam" id="PF02085">
    <property type="entry name" value="Cytochrom_CIII"/>
    <property type="match status" value="1"/>
</dbReference>
<comment type="caution">
    <text evidence="8">The sequence shown here is derived from an EMBL/GenBank/DDBJ whole genome shotgun (WGS) entry which is preliminary data.</text>
</comment>
<dbReference type="RefSeq" id="WP_184212989.1">
    <property type="nucleotide sequence ID" value="NZ_JACHIP010000001.1"/>
</dbReference>
<evidence type="ECO:0000256" key="5">
    <source>
        <dbReference type="ARBA" id="ARBA00022982"/>
    </source>
</evidence>
<keyword evidence="1" id="KW-0813">Transport</keyword>
<proteinExistence type="predicted"/>
<organism evidence="8 9">
    <name type="scientific">Granulicella aggregans</name>
    <dbReference type="NCBI Taxonomy" id="474949"/>
    <lineage>
        <taxon>Bacteria</taxon>
        <taxon>Pseudomonadati</taxon>
        <taxon>Acidobacteriota</taxon>
        <taxon>Terriglobia</taxon>
        <taxon>Terriglobales</taxon>
        <taxon>Acidobacteriaceae</taxon>
        <taxon>Granulicella</taxon>
    </lineage>
</organism>
<dbReference type="SUPFAM" id="SSF48695">
    <property type="entry name" value="Multiheme cytochromes"/>
    <property type="match status" value="2"/>
</dbReference>
<keyword evidence="9" id="KW-1185">Reference proteome</keyword>
<dbReference type="InterPro" id="IPR020942">
    <property type="entry name" value="Cyt_c_III_dom"/>
</dbReference>
<dbReference type="Gene3D" id="3.90.10.10">
    <property type="entry name" value="Cytochrome C3"/>
    <property type="match status" value="2"/>
</dbReference>
<dbReference type="EMBL" id="JACHIP010000001">
    <property type="protein sequence ID" value="MBB5055354.1"/>
    <property type="molecule type" value="Genomic_DNA"/>
</dbReference>
<keyword evidence="5" id="KW-0249">Electron transport</keyword>
<dbReference type="PANTHER" id="PTHR35038">
    <property type="entry name" value="DISSIMILATORY SULFITE REDUCTASE SIRA"/>
    <property type="match status" value="1"/>
</dbReference>
<keyword evidence="6" id="KW-0408">Iron</keyword>
<dbReference type="GO" id="GO:0046872">
    <property type="term" value="F:metal ion binding"/>
    <property type="evidence" value="ECO:0007669"/>
    <property type="project" value="UniProtKB-KW"/>
</dbReference>
<protein>
    <recommendedName>
        <fullName evidence="7">Class III cytochrome C domain-containing protein</fullName>
    </recommendedName>
</protein>
<gene>
    <name evidence="8" type="ORF">HDF16_000023</name>
</gene>
<dbReference type="InterPro" id="IPR051829">
    <property type="entry name" value="Multiheme_Cytochr_ET"/>
</dbReference>
<dbReference type="Proteomes" id="UP000540989">
    <property type="component" value="Unassembled WGS sequence"/>
</dbReference>
<sequence>MAIRKRTTKLLAKRHDLNYFKKGSPIRMWQWRLAGAALIAAVVWIIASSVHSAQAFSSGPISSSHAVFGQKCETCHKPVIEGASFLPVGFGSARKVPGSACESCHTVGLHHANQTVASKQCSTCHVEHVGAMHLAAAPVTGCTQCHANLEVKNVPATVATNIEGFTKGHPDFRVLRTASPELRDAAYGLKYNHAVHLKKDLTGPNNTKTTLQCSYCHQVEDPAGKDTAHSGRMANVSFERSCQSCHSLDFSTKVKEQAPHAEAAKALEFVRVKMAEAAPGDKAALVKAETILFRQKCALCHTVSNAGSLPGMVAAAPNAAAPTFSNARLLNASLETSAPIETPMIAPSHAPQRFFSAALFSHTAHNTVQCEECHTPALTSTSGKDNLMPNIAVCQKCHDGQSRPQGPALSSGHAESGCSLCHEYHETLKAELRTGTNDGHQPSFRIDQLSSK</sequence>
<evidence type="ECO:0000313" key="9">
    <source>
        <dbReference type="Proteomes" id="UP000540989"/>
    </source>
</evidence>